<gene>
    <name evidence="1" type="ORF">HCU74_03935</name>
</gene>
<proteinExistence type="predicted"/>
<dbReference type="InterPro" id="IPR052961">
    <property type="entry name" value="Oxido-Kinase-like_Enzymes"/>
</dbReference>
<comment type="caution">
    <text evidence="1">The sequence shown here is derived from an EMBL/GenBank/DDBJ whole genome shotgun (WGS) entry which is preliminary data.</text>
</comment>
<name>A0ABX1GDA5_9GAMM</name>
<reference evidence="1 2" key="1">
    <citation type="submission" date="2020-04" db="EMBL/GenBank/DDBJ databases">
        <authorList>
            <person name="Yoon J."/>
        </authorList>
    </citation>
    <scope>NUCLEOTIDE SEQUENCE [LARGE SCALE GENOMIC DNA]</scope>
    <source>
        <strain evidence="1 2">KMU-166</strain>
    </source>
</reference>
<evidence type="ECO:0000313" key="1">
    <source>
        <dbReference type="EMBL" id="NKI16568.1"/>
    </source>
</evidence>
<dbReference type="RefSeq" id="WP_168449083.1">
    <property type="nucleotide sequence ID" value="NZ_JAAWWK010000001.1"/>
</dbReference>
<dbReference type="Gene3D" id="3.90.1200.10">
    <property type="match status" value="1"/>
</dbReference>
<keyword evidence="2" id="KW-1185">Reference proteome</keyword>
<protein>
    <submittedName>
        <fullName evidence="1">Phosphotransferase</fullName>
    </submittedName>
</protein>
<accession>A0ABX1GDA5</accession>
<dbReference type="InterPro" id="IPR011009">
    <property type="entry name" value="Kinase-like_dom_sf"/>
</dbReference>
<dbReference type="Proteomes" id="UP000765845">
    <property type="component" value="Unassembled WGS sequence"/>
</dbReference>
<dbReference type="SUPFAM" id="SSF56112">
    <property type="entry name" value="Protein kinase-like (PK-like)"/>
    <property type="match status" value="1"/>
</dbReference>
<dbReference type="InterPro" id="IPR004119">
    <property type="entry name" value="EcKL"/>
</dbReference>
<sequence>MTKPQPSFSSDTYHQQALVALADADRSAALAPELTIDGPHTMADVTPEWIEQSMATNIDGAALVKMHPADEHSGMTSRVKWQLEWNPAGQQAGLPTTVFVKSTPAEPAHREMLSVLHMHDAEVNFYLGLQPELSDIAPKIWYGKAYAGGRFLLAMEDLEASGSKPFWLKDQVGIEHMTAVATSLAILHSRYWESPRLQTDLAWARPRTCRFGWPWLNDMTKQVRGAFMGMANNTVLPDSAREVLALWQQHADTAFDYFDTLPRTVLHGDSHVGNTYRKADGSAGLFDWQVVFSGHGLRDLAYFLHSAMSEEERLEHEQSVFDHYLSEMAARGIKLDRDTCWNLYCLFVLDRWDAAITAFVHGSYNHDREAQLRGLQATRGCIQQHNIGDRLLQLVR</sequence>
<dbReference type="PANTHER" id="PTHR23020:SF41">
    <property type="entry name" value="AMINOGLYCOSIDE PHOSPHOTRANSFERASE DOMAIN-CONTAINING PROTEIN"/>
    <property type="match status" value="1"/>
</dbReference>
<organism evidence="1 2">
    <name type="scientific">Spongiibacter thalassae</name>
    <dbReference type="NCBI Taxonomy" id="2721624"/>
    <lineage>
        <taxon>Bacteria</taxon>
        <taxon>Pseudomonadati</taxon>
        <taxon>Pseudomonadota</taxon>
        <taxon>Gammaproteobacteria</taxon>
        <taxon>Cellvibrionales</taxon>
        <taxon>Spongiibacteraceae</taxon>
        <taxon>Spongiibacter</taxon>
    </lineage>
</organism>
<dbReference type="PANTHER" id="PTHR23020">
    <property type="entry name" value="UNCHARACTERIZED NUCLEAR HORMONE RECEPTOR-RELATED"/>
    <property type="match status" value="1"/>
</dbReference>
<evidence type="ECO:0000313" key="2">
    <source>
        <dbReference type="Proteomes" id="UP000765845"/>
    </source>
</evidence>
<dbReference type="Pfam" id="PF02958">
    <property type="entry name" value="EcKL"/>
    <property type="match status" value="1"/>
</dbReference>
<dbReference type="EMBL" id="JAAWWK010000001">
    <property type="protein sequence ID" value="NKI16568.1"/>
    <property type="molecule type" value="Genomic_DNA"/>
</dbReference>